<accession>A0A6G9IEC4</accession>
<gene>
    <name evidence="1" type="primary">psaI</name>
</gene>
<reference evidence="1" key="2">
    <citation type="submission" date="2020-04" db="EMBL/GenBank/DDBJ databases">
        <title>CPGAVAS2: an Intergrated Plastome Annotator and Analyzer.</title>
        <authorList>
            <person name="Cpgavas W."/>
        </authorList>
    </citation>
    <scope>NUCLEOTIDE SEQUENCE</scope>
</reference>
<sequence length="16" mass="1996">MAYLFLHVQKNRCIFL</sequence>
<reference evidence="1" key="1">
    <citation type="submission" date="2019-10" db="EMBL/GenBank/DDBJ databases">
        <authorList>
            <person name="Xu W."/>
        </authorList>
    </citation>
    <scope>NUCLEOTIDE SEQUENCE</scope>
</reference>
<organism evidence="1">
    <name type="scientific">Cistanche salsa</name>
    <name type="common">Broomrape</name>
    <name type="synonym">Phelipaea salsa</name>
    <dbReference type="NCBI Taxonomy" id="161396"/>
    <lineage>
        <taxon>Eukaryota</taxon>
        <taxon>Viridiplantae</taxon>
        <taxon>Streptophyta</taxon>
        <taxon>Embryophyta</taxon>
        <taxon>Tracheophyta</taxon>
        <taxon>Spermatophyta</taxon>
        <taxon>Magnoliopsida</taxon>
        <taxon>eudicotyledons</taxon>
        <taxon>Gunneridae</taxon>
        <taxon>Pentapetalae</taxon>
        <taxon>asterids</taxon>
        <taxon>lamiids</taxon>
        <taxon>Lamiales</taxon>
        <taxon>Orobanchaceae</taxon>
        <taxon>Orobancheae</taxon>
        <taxon>Cistanche</taxon>
    </lineage>
</organism>
<proteinExistence type="predicted"/>
<name>A0A6G9IEC4_CISSA</name>
<dbReference type="EMBL" id="MN614128">
    <property type="protein sequence ID" value="QIQ22812.1"/>
    <property type="molecule type" value="Genomic_DNA"/>
</dbReference>
<evidence type="ECO:0000313" key="1">
    <source>
        <dbReference type="EMBL" id="QIQ22812.1"/>
    </source>
</evidence>
<dbReference type="AlphaFoldDB" id="A0A6G9IEC4"/>
<geneLocation type="chloroplast" evidence="1"/>
<keyword evidence="1" id="KW-0934">Plastid</keyword>
<protein>
    <submittedName>
        <fullName evidence="1">Photosystem I subunit VIII</fullName>
    </submittedName>
</protein>
<keyword evidence="1" id="KW-0150">Chloroplast</keyword>